<evidence type="ECO:0000256" key="1">
    <source>
        <dbReference type="ARBA" id="ARBA00010171"/>
    </source>
</evidence>
<evidence type="ECO:0000259" key="6">
    <source>
        <dbReference type="Pfam" id="PF02463"/>
    </source>
</evidence>
<gene>
    <name evidence="7" type="ORF">WHR41_06700</name>
</gene>
<sequence length="1146" mass="129907">MSGRVTPARRSRNAYEDDEEEDEVSVDGEPTPQNKRTRLSRSGDSDDGSDGSSSETEPPVLPDSYRRSPNGKSATTNGTAAQPHQPGSLVRVRMVDFVTYTDAEFALGPNLNMIIGPNGTGKSTLVCAICLGLGWETKHLGRAKEISEFVKHGASKATIEIELAADPARQRKNPVITTKISREGNKVEYSIDGRKENKKRVMDLARSFAIQVDNLCQFLPQDRVVEFAALSPVELLAQTQRAAAPEQMTEWHQELKEMRRNQKMQEDERHRLTEGLERLENRQRLQQGDVERLRERSELQDRLAAFEKFRPFPAYKVAKDRHTEAKERKKEAQRDHRRLERQMEPNLRAANEKQDYLLSVDKLVKQRQRTVDRMQANTDKIHQDFEKVTGDLEGIAGELEAGRNSIKQTKQRIPEHNRLIQTLKTAMENPPEQIDTAAMNEELRDKSRQIRGLDDKINDWRDEHATLQQQGRQRQTIIQRAEQEMAHLQSQAGQQANKLRNASRNGDAAKAWDWIQSNQDQFKGKVFGPAILECSIKDPRLAAAVETMITQSELLAFSVTCREDFNLLQRQLYTVMGLTDINIRSAPSVPLASYQSPCSADQLHTFGLEGWIIDLLDGPDEVLAMLCDNRNIHATAYTSRDVPPNQHDALSRSPISSWVTSTQSYQVTRRREYGDHATSTRVVALRPARFFTNAPVDRRAEDELKRKVREAEVEMEEIQREMTDLRAREKEYQDHKKLVAEAKKELEQEKNQKQAALAQFQGLPAKLDAAQRKLHDAQVQIRQHRDSQQEIVARGDRLAIEKGQLALNYGNSIETLRGVYMQLLEAEIMKIEAQSDLTQLQARHEAERTRLAEAQAAVEQCERETAELLREGQRLQKMCADAIGDSELTDQEDEIMEEVKKLSPDELETLIQSAEARLEMTTGGNAGIIAEFEDRARKIERDRGKLTTAEAALQELQTSIEGIKSQWEPQLDALVSNISEAFAENFAKIQCAGEVGVHKDEDFEQWAIQIRVKFRENEPLSVLDSHRQSGGERAVSTIFYLMALQSLARAPFRLVDEINQGMDPRNERLVHSRLVNIACAAAREDGRGGSQYFLITPKLLSGLEYHPKMKVHCIASGEHMPKDDAKMDFAALARKTLALKAAGRVM</sequence>
<dbReference type="EMBL" id="JAAQHG020000027">
    <property type="protein sequence ID" value="KAL1584256.1"/>
    <property type="molecule type" value="Genomic_DNA"/>
</dbReference>
<keyword evidence="3 4" id="KW-0175">Coiled coil</keyword>
<feature type="compositionally biased region" description="Acidic residues" evidence="5">
    <location>
        <begin position="16"/>
        <end position="26"/>
    </location>
</feature>
<comment type="similarity">
    <text evidence="1">Belongs to the SMC family. SMC5 subfamily.</text>
</comment>
<dbReference type="GO" id="GO:0000724">
    <property type="term" value="P:double-strand break repair via homologous recombination"/>
    <property type="evidence" value="ECO:0007669"/>
    <property type="project" value="TreeGrafter"/>
</dbReference>
<dbReference type="AlphaFoldDB" id="A0AB34KKC7"/>
<reference evidence="7 8" key="1">
    <citation type="journal article" date="2020" name="Microbiol. Resour. Announc.">
        <title>Draft Genome Sequence of a Cladosporium Species Isolated from the Mesophotic Ascidian Didemnum maculosum.</title>
        <authorList>
            <person name="Gioti A."/>
            <person name="Siaperas R."/>
            <person name="Nikolaivits E."/>
            <person name="Le Goff G."/>
            <person name="Ouazzani J."/>
            <person name="Kotoulas G."/>
            <person name="Topakas E."/>
        </authorList>
    </citation>
    <scope>NUCLEOTIDE SEQUENCE [LARGE SCALE GENOMIC DNA]</scope>
    <source>
        <strain evidence="7 8">TM138-S3</strain>
    </source>
</reference>
<name>A0AB34KKC7_9PEZI</name>
<dbReference type="Pfam" id="PF02463">
    <property type="entry name" value="SMC_N"/>
    <property type="match status" value="1"/>
</dbReference>
<evidence type="ECO:0000256" key="4">
    <source>
        <dbReference type="SAM" id="Coils"/>
    </source>
</evidence>
<dbReference type="PANTHER" id="PTHR45916">
    <property type="entry name" value="STRUCTURAL MAINTENANCE OF CHROMOSOMES PROTEIN 5"/>
    <property type="match status" value="1"/>
</dbReference>
<protein>
    <recommendedName>
        <fullName evidence="2">Structural maintenance of chromosomes protein 5</fullName>
    </recommendedName>
</protein>
<dbReference type="SUPFAM" id="SSF52540">
    <property type="entry name" value="P-loop containing nucleoside triphosphate hydrolases"/>
    <property type="match status" value="1"/>
</dbReference>
<evidence type="ECO:0000313" key="8">
    <source>
        <dbReference type="Proteomes" id="UP000803884"/>
    </source>
</evidence>
<feature type="compositionally biased region" description="Polar residues" evidence="5">
    <location>
        <begin position="70"/>
        <end position="82"/>
    </location>
</feature>
<organism evidence="7 8">
    <name type="scientific">Cladosporium halotolerans</name>
    <dbReference type="NCBI Taxonomy" id="1052096"/>
    <lineage>
        <taxon>Eukaryota</taxon>
        <taxon>Fungi</taxon>
        <taxon>Dikarya</taxon>
        <taxon>Ascomycota</taxon>
        <taxon>Pezizomycotina</taxon>
        <taxon>Dothideomycetes</taxon>
        <taxon>Dothideomycetidae</taxon>
        <taxon>Cladosporiales</taxon>
        <taxon>Cladosporiaceae</taxon>
        <taxon>Cladosporium</taxon>
    </lineage>
</organism>
<proteinExistence type="inferred from homology"/>
<evidence type="ECO:0000256" key="3">
    <source>
        <dbReference type="ARBA" id="ARBA00023054"/>
    </source>
</evidence>
<dbReference type="Gene3D" id="3.40.50.300">
    <property type="entry name" value="P-loop containing nucleotide triphosphate hydrolases"/>
    <property type="match status" value="2"/>
</dbReference>
<feature type="coiled-coil region" evidence="4">
    <location>
        <begin position="821"/>
        <end position="878"/>
    </location>
</feature>
<dbReference type="GO" id="GO:0003697">
    <property type="term" value="F:single-stranded DNA binding"/>
    <property type="evidence" value="ECO:0007669"/>
    <property type="project" value="TreeGrafter"/>
</dbReference>
<feature type="region of interest" description="Disordered" evidence="5">
    <location>
        <begin position="1"/>
        <end position="87"/>
    </location>
</feature>
<feature type="coiled-coil region" evidence="4">
    <location>
        <begin position="701"/>
        <end position="787"/>
    </location>
</feature>
<dbReference type="Gene3D" id="1.10.287.1490">
    <property type="match status" value="1"/>
</dbReference>
<dbReference type="GO" id="GO:0030915">
    <property type="term" value="C:Smc5-Smc6 complex"/>
    <property type="evidence" value="ECO:0007669"/>
    <property type="project" value="TreeGrafter"/>
</dbReference>
<evidence type="ECO:0000256" key="5">
    <source>
        <dbReference type="SAM" id="MobiDB-lite"/>
    </source>
</evidence>
<comment type="caution">
    <text evidence="7">The sequence shown here is derived from an EMBL/GenBank/DDBJ whole genome shotgun (WGS) entry which is preliminary data.</text>
</comment>
<keyword evidence="8" id="KW-1185">Reference proteome</keyword>
<feature type="region of interest" description="Disordered" evidence="5">
    <location>
        <begin position="319"/>
        <end position="340"/>
    </location>
</feature>
<dbReference type="RefSeq" id="XP_069227362.1">
    <property type="nucleotide sequence ID" value="XM_069375305.1"/>
</dbReference>
<feature type="domain" description="RecF/RecN/SMC N-terminal" evidence="6">
    <location>
        <begin position="89"/>
        <end position="1074"/>
    </location>
</feature>
<evidence type="ECO:0000313" key="7">
    <source>
        <dbReference type="EMBL" id="KAL1584256.1"/>
    </source>
</evidence>
<dbReference type="PANTHER" id="PTHR45916:SF1">
    <property type="entry name" value="STRUCTURAL MAINTENANCE OF CHROMOSOMES PROTEIN 5"/>
    <property type="match status" value="1"/>
</dbReference>
<dbReference type="Proteomes" id="UP000803884">
    <property type="component" value="Unassembled WGS sequence"/>
</dbReference>
<dbReference type="GO" id="GO:0005634">
    <property type="term" value="C:nucleus"/>
    <property type="evidence" value="ECO:0007669"/>
    <property type="project" value="TreeGrafter"/>
</dbReference>
<evidence type="ECO:0000256" key="2">
    <source>
        <dbReference type="ARBA" id="ARBA00018687"/>
    </source>
</evidence>
<dbReference type="InterPro" id="IPR003395">
    <property type="entry name" value="RecF/RecN/SMC_N"/>
</dbReference>
<accession>A0AB34KKC7</accession>
<feature type="coiled-coil region" evidence="4">
    <location>
        <begin position="443"/>
        <end position="505"/>
    </location>
</feature>
<dbReference type="GeneID" id="96008143"/>
<feature type="coiled-coil region" evidence="4">
    <location>
        <begin position="929"/>
        <end position="966"/>
    </location>
</feature>
<dbReference type="InterPro" id="IPR027417">
    <property type="entry name" value="P-loop_NTPase"/>
</dbReference>